<sequence>MQHGTQVTLFSEHERLDFNRLLKNVVLPLGINWVPLNLGEVRHGKLKAAQWKTIFIYIIPLIIPEMLVLDVDNFKATSNRGLILKNVAKLCRCTQIVLAKKYTTADIKEFQVMYDHYNYTSKELFNDSRVLPNHHYALHIPEQMRYWGPLMAVSEFADERLNGMLQKVKTNHRTSEMDGTIMTRHHPGCRRL</sequence>
<keyword evidence="2" id="KW-1185">Reference proteome</keyword>
<dbReference type="EMBL" id="MU168252">
    <property type="protein sequence ID" value="KAG0138905.1"/>
    <property type="molecule type" value="Genomic_DNA"/>
</dbReference>
<name>A0A9P6N7R7_9BASI</name>
<proteinExistence type="predicted"/>
<gene>
    <name evidence="1" type="ORF">CROQUDRAFT_102658</name>
</gene>
<organism evidence="1 2">
    <name type="scientific">Cronartium quercuum f. sp. fusiforme G11</name>
    <dbReference type="NCBI Taxonomy" id="708437"/>
    <lineage>
        <taxon>Eukaryota</taxon>
        <taxon>Fungi</taxon>
        <taxon>Dikarya</taxon>
        <taxon>Basidiomycota</taxon>
        <taxon>Pucciniomycotina</taxon>
        <taxon>Pucciniomycetes</taxon>
        <taxon>Pucciniales</taxon>
        <taxon>Coleosporiaceae</taxon>
        <taxon>Cronartium</taxon>
    </lineage>
</organism>
<dbReference type="AlphaFoldDB" id="A0A9P6N7R7"/>
<dbReference type="OrthoDB" id="2506039at2759"/>
<accession>A0A9P6N7R7</accession>
<evidence type="ECO:0000313" key="1">
    <source>
        <dbReference type="EMBL" id="KAG0138905.1"/>
    </source>
</evidence>
<protein>
    <submittedName>
        <fullName evidence="1">Uncharacterized protein</fullName>
    </submittedName>
</protein>
<dbReference type="Proteomes" id="UP000886653">
    <property type="component" value="Unassembled WGS sequence"/>
</dbReference>
<reference evidence="1" key="1">
    <citation type="submission" date="2013-11" db="EMBL/GenBank/DDBJ databases">
        <title>Genome sequence of the fusiform rust pathogen reveals effectors for host alternation and coevolution with pine.</title>
        <authorList>
            <consortium name="DOE Joint Genome Institute"/>
            <person name="Smith K."/>
            <person name="Pendleton A."/>
            <person name="Kubisiak T."/>
            <person name="Anderson C."/>
            <person name="Salamov A."/>
            <person name="Aerts A."/>
            <person name="Riley R."/>
            <person name="Clum A."/>
            <person name="Lindquist E."/>
            <person name="Ence D."/>
            <person name="Campbell M."/>
            <person name="Kronenberg Z."/>
            <person name="Feau N."/>
            <person name="Dhillon B."/>
            <person name="Hamelin R."/>
            <person name="Burleigh J."/>
            <person name="Smith J."/>
            <person name="Yandell M."/>
            <person name="Nelson C."/>
            <person name="Grigoriev I."/>
            <person name="Davis J."/>
        </authorList>
    </citation>
    <scope>NUCLEOTIDE SEQUENCE</scope>
    <source>
        <strain evidence="1">G11</strain>
    </source>
</reference>
<evidence type="ECO:0000313" key="2">
    <source>
        <dbReference type="Proteomes" id="UP000886653"/>
    </source>
</evidence>
<comment type="caution">
    <text evidence="1">The sequence shown here is derived from an EMBL/GenBank/DDBJ whole genome shotgun (WGS) entry which is preliminary data.</text>
</comment>